<evidence type="ECO:0000313" key="11">
    <source>
        <dbReference type="Proteomes" id="UP000324832"/>
    </source>
</evidence>
<evidence type="ECO:0000256" key="1">
    <source>
        <dbReference type="ARBA" id="ARBA00001946"/>
    </source>
</evidence>
<evidence type="ECO:0000313" key="10">
    <source>
        <dbReference type="EMBL" id="VVC91552.1"/>
    </source>
</evidence>
<dbReference type="Proteomes" id="UP000324832">
    <property type="component" value="Unassembled WGS sequence"/>
</dbReference>
<keyword evidence="11" id="KW-1185">Reference proteome</keyword>
<proteinExistence type="inferred from homology"/>
<gene>
    <name evidence="10" type="ORF">LSINAPIS_LOCUS4200</name>
</gene>
<keyword evidence="4" id="KW-0819">tRNA processing</keyword>
<evidence type="ECO:0000256" key="7">
    <source>
        <dbReference type="ARBA" id="ARBA00022842"/>
    </source>
</evidence>
<dbReference type="InterPro" id="IPR050264">
    <property type="entry name" value="Bact_CCA-adding_enz_type3_sf"/>
</dbReference>
<dbReference type="GO" id="GO:1990180">
    <property type="term" value="P:mitochondrial tRNA 3'-end processing"/>
    <property type="evidence" value="ECO:0007669"/>
    <property type="project" value="TreeGrafter"/>
</dbReference>
<evidence type="ECO:0000259" key="9">
    <source>
        <dbReference type="Pfam" id="PF01743"/>
    </source>
</evidence>
<keyword evidence="8" id="KW-0694">RNA-binding</keyword>
<evidence type="ECO:0000256" key="5">
    <source>
        <dbReference type="ARBA" id="ARBA00022695"/>
    </source>
</evidence>
<dbReference type="Gene3D" id="3.30.460.10">
    <property type="entry name" value="Beta Polymerase, domain 2"/>
    <property type="match status" value="1"/>
</dbReference>
<keyword evidence="7" id="KW-0460">Magnesium</keyword>
<name>A0A5E4Q237_9NEOP</name>
<evidence type="ECO:0000256" key="8">
    <source>
        <dbReference type="RuleBase" id="RU003953"/>
    </source>
</evidence>
<reference evidence="10 11" key="1">
    <citation type="submission" date="2017-07" db="EMBL/GenBank/DDBJ databases">
        <authorList>
            <person name="Talla V."/>
            <person name="Backstrom N."/>
        </authorList>
    </citation>
    <scope>NUCLEOTIDE SEQUENCE [LARGE SCALE GENOMIC DNA]</scope>
</reference>
<keyword evidence="5" id="KW-0548">Nucleotidyltransferase</keyword>
<dbReference type="SUPFAM" id="SSF81301">
    <property type="entry name" value="Nucleotidyltransferase"/>
    <property type="match status" value="1"/>
</dbReference>
<dbReference type="CDD" id="cd05398">
    <property type="entry name" value="NT_ClassII-CCAase"/>
    <property type="match status" value="1"/>
</dbReference>
<evidence type="ECO:0000256" key="2">
    <source>
        <dbReference type="ARBA" id="ARBA00007265"/>
    </source>
</evidence>
<comment type="cofactor">
    <cofactor evidence="1">
        <name>Mg(2+)</name>
        <dbReference type="ChEBI" id="CHEBI:18420"/>
    </cofactor>
</comment>
<dbReference type="PANTHER" id="PTHR46173">
    <property type="entry name" value="CCA TRNA NUCLEOTIDYLTRANSFERASE 1, MITOCHONDRIAL"/>
    <property type="match status" value="1"/>
</dbReference>
<protein>
    <recommendedName>
        <fullName evidence="9">Poly A polymerase head domain-containing protein</fullName>
    </recommendedName>
</protein>
<dbReference type="GO" id="GO:0001680">
    <property type="term" value="P:tRNA 3'-terminal CCA addition"/>
    <property type="evidence" value="ECO:0007669"/>
    <property type="project" value="TreeGrafter"/>
</dbReference>
<keyword evidence="3 8" id="KW-0808">Transferase</keyword>
<accession>A0A5E4Q237</accession>
<evidence type="ECO:0000256" key="6">
    <source>
        <dbReference type="ARBA" id="ARBA00022723"/>
    </source>
</evidence>
<dbReference type="PANTHER" id="PTHR46173:SF1">
    <property type="entry name" value="CCA TRNA NUCLEOTIDYLTRANSFERASE 1, MITOCHONDRIAL"/>
    <property type="match status" value="1"/>
</dbReference>
<keyword evidence="6" id="KW-0479">Metal-binding</keyword>
<dbReference type="Pfam" id="PF01743">
    <property type="entry name" value="PolyA_pol"/>
    <property type="match status" value="1"/>
</dbReference>
<dbReference type="InterPro" id="IPR043519">
    <property type="entry name" value="NT_sf"/>
</dbReference>
<dbReference type="EMBL" id="FZQP02001081">
    <property type="protein sequence ID" value="VVC91552.1"/>
    <property type="molecule type" value="Genomic_DNA"/>
</dbReference>
<feature type="domain" description="Poly A polymerase head" evidence="9">
    <location>
        <begin position="72"/>
        <end position="173"/>
    </location>
</feature>
<dbReference type="GO" id="GO:0046872">
    <property type="term" value="F:metal ion binding"/>
    <property type="evidence" value="ECO:0007669"/>
    <property type="project" value="UniProtKB-KW"/>
</dbReference>
<dbReference type="InterPro" id="IPR002646">
    <property type="entry name" value="PolA_pol_head_dom"/>
</dbReference>
<sequence length="173" mass="20308">MKRLFQLDYLFIHKLHYSKGVVHKRVRSKMDLNLKCRDDPVVLKLDTPEFRNIFTQEVMDLKKIFDKYNFEIRIAGGAVRDLLLGQAAKDLDFATTANPEEMKNIFTEENIRMINMSGEKHGTITPRINDKENFEVTTLRVDLVTDGRHAEVEFTKDWKLDANRRDLTINSMF</sequence>
<organism evidence="10 11">
    <name type="scientific">Leptidea sinapis</name>
    <dbReference type="NCBI Taxonomy" id="189913"/>
    <lineage>
        <taxon>Eukaryota</taxon>
        <taxon>Metazoa</taxon>
        <taxon>Ecdysozoa</taxon>
        <taxon>Arthropoda</taxon>
        <taxon>Hexapoda</taxon>
        <taxon>Insecta</taxon>
        <taxon>Pterygota</taxon>
        <taxon>Neoptera</taxon>
        <taxon>Endopterygota</taxon>
        <taxon>Lepidoptera</taxon>
        <taxon>Glossata</taxon>
        <taxon>Ditrysia</taxon>
        <taxon>Papilionoidea</taxon>
        <taxon>Pieridae</taxon>
        <taxon>Dismorphiinae</taxon>
        <taxon>Leptidea</taxon>
    </lineage>
</organism>
<dbReference type="GO" id="GO:0016779">
    <property type="term" value="F:nucleotidyltransferase activity"/>
    <property type="evidence" value="ECO:0007669"/>
    <property type="project" value="UniProtKB-KW"/>
</dbReference>
<evidence type="ECO:0000256" key="4">
    <source>
        <dbReference type="ARBA" id="ARBA00022694"/>
    </source>
</evidence>
<dbReference type="AlphaFoldDB" id="A0A5E4Q237"/>
<dbReference type="GO" id="GO:0005739">
    <property type="term" value="C:mitochondrion"/>
    <property type="evidence" value="ECO:0007669"/>
    <property type="project" value="TreeGrafter"/>
</dbReference>
<comment type="similarity">
    <text evidence="2 8">Belongs to the tRNA nucleotidyltransferase/poly(A) polymerase family.</text>
</comment>
<dbReference type="GO" id="GO:0000049">
    <property type="term" value="F:tRNA binding"/>
    <property type="evidence" value="ECO:0007669"/>
    <property type="project" value="TreeGrafter"/>
</dbReference>
<evidence type="ECO:0000256" key="3">
    <source>
        <dbReference type="ARBA" id="ARBA00022679"/>
    </source>
</evidence>